<reference evidence="7 8" key="1">
    <citation type="submission" date="2015-09" db="EMBL/GenBank/DDBJ databases">
        <title>Sorangium comparison.</title>
        <authorList>
            <person name="Zaburannyi N."/>
            <person name="Bunk B."/>
            <person name="Overmann J."/>
            <person name="Mueller R."/>
        </authorList>
    </citation>
    <scope>NUCLEOTIDE SEQUENCE [LARGE SCALE GENOMIC DNA]</scope>
    <source>
        <strain evidence="7 8">So ce26</strain>
    </source>
</reference>
<dbReference type="CDD" id="cd14014">
    <property type="entry name" value="STKc_PknB_like"/>
    <property type="match status" value="1"/>
</dbReference>
<dbReference type="PROSITE" id="PS00108">
    <property type="entry name" value="PROTEIN_KINASE_ST"/>
    <property type="match status" value="1"/>
</dbReference>
<evidence type="ECO:0000313" key="7">
    <source>
        <dbReference type="EMBL" id="AUX49016.1"/>
    </source>
</evidence>
<dbReference type="Gene3D" id="1.10.510.10">
    <property type="entry name" value="Transferase(Phosphotransferase) domain 1"/>
    <property type="match status" value="1"/>
</dbReference>
<evidence type="ECO:0000256" key="5">
    <source>
        <dbReference type="SAM" id="MobiDB-lite"/>
    </source>
</evidence>
<dbReference type="GO" id="GO:0004674">
    <property type="term" value="F:protein serine/threonine kinase activity"/>
    <property type="evidence" value="ECO:0007669"/>
    <property type="project" value="UniProtKB-EC"/>
</dbReference>
<gene>
    <name evidence="7" type="ORF">SOCE26_105610</name>
</gene>
<evidence type="ECO:0000313" key="8">
    <source>
        <dbReference type="Proteomes" id="UP000238348"/>
    </source>
</evidence>
<dbReference type="PROSITE" id="PS50011">
    <property type="entry name" value="PROTEIN_KINASE_DOM"/>
    <property type="match status" value="1"/>
</dbReference>
<dbReference type="Pfam" id="PF00069">
    <property type="entry name" value="Pkinase"/>
    <property type="match status" value="1"/>
</dbReference>
<dbReference type="InterPro" id="IPR000719">
    <property type="entry name" value="Prot_kinase_dom"/>
</dbReference>
<name>A0A2L0FBN6_SORCE</name>
<dbReference type="PANTHER" id="PTHR43289:SF6">
    <property type="entry name" value="SERINE_THREONINE-PROTEIN KINASE NEKL-3"/>
    <property type="match status" value="1"/>
</dbReference>
<dbReference type="SMART" id="SM00220">
    <property type="entry name" value="S_TKc"/>
    <property type="match status" value="1"/>
</dbReference>
<evidence type="ECO:0000256" key="1">
    <source>
        <dbReference type="ARBA" id="ARBA00022679"/>
    </source>
</evidence>
<keyword evidence="4" id="KW-0067">ATP-binding</keyword>
<evidence type="ECO:0000259" key="6">
    <source>
        <dbReference type="PROSITE" id="PS50011"/>
    </source>
</evidence>
<evidence type="ECO:0000256" key="3">
    <source>
        <dbReference type="ARBA" id="ARBA00022777"/>
    </source>
</evidence>
<evidence type="ECO:0000256" key="4">
    <source>
        <dbReference type="ARBA" id="ARBA00022840"/>
    </source>
</evidence>
<feature type="region of interest" description="Disordered" evidence="5">
    <location>
        <begin position="364"/>
        <end position="385"/>
    </location>
</feature>
<dbReference type="GO" id="GO:0005524">
    <property type="term" value="F:ATP binding"/>
    <property type="evidence" value="ECO:0007669"/>
    <property type="project" value="UniProtKB-KW"/>
</dbReference>
<protein>
    <submittedName>
        <fullName evidence="7">Protein kinase</fullName>
        <ecNumber evidence="7">2.7.11.1</ecNumber>
    </submittedName>
</protein>
<feature type="domain" description="Protein kinase" evidence="6">
    <location>
        <begin position="85"/>
        <end position="401"/>
    </location>
</feature>
<dbReference type="Gene3D" id="3.30.200.20">
    <property type="entry name" value="Phosphorylase Kinase, domain 1"/>
    <property type="match status" value="1"/>
</dbReference>
<dbReference type="EC" id="2.7.11.1" evidence="7"/>
<dbReference type="EMBL" id="CP012673">
    <property type="protein sequence ID" value="AUX49016.1"/>
    <property type="molecule type" value="Genomic_DNA"/>
</dbReference>
<dbReference type="InterPro" id="IPR011009">
    <property type="entry name" value="Kinase-like_dom_sf"/>
</dbReference>
<dbReference type="OrthoDB" id="9801841at2"/>
<feature type="region of interest" description="Disordered" evidence="5">
    <location>
        <begin position="36"/>
        <end position="71"/>
    </location>
</feature>
<dbReference type="AlphaFoldDB" id="A0A2L0FBN6"/>
<dbReference type="Proteomes" id="UP000238348">
    <property type="component" value="Chromosome"/>
</dbReference>
<accession>A0A2L0FBN6</accession>
<dbReference type="InterPro" id="IPR008271">
    <property type="entry name" value="Ser/Thr_kinase_AS"/>
</dbReference>
<sequence length="401" mass="43179">MPPQHFIRCQACGLPHPSDTERCPVHGTALVLTSSVAPPSSTRVPGVRGESGWPVDGPLPPDIDPDQPRPTKEAPLVGRLLHDRYRILGVIAKGGMGMVYDAIHIGLRRRVAIKTLRGQYAQSKTAIARFHNEAAVAGRFGHPNIVEVYDLGVLDDGTPYLVMERLEGETITERLGRERPMPIPVALDVAVQVLSALIVTHAEGILHRDLKPDNICLVGGDRGPLTVKVLDFGVAEAFNTGSQPSTLIPTSGAAGSHAVAGTPAFMAPEQAQGVRDLDARADLYSVGMLLYVMLTGQLPFKAPTPGALLAEMQRVKLIRPRMLRPEVPHSLDVVTMRALALDRDERYPNAGSMLDAVEQAQIEAVLGAGAPPEQPAEPADPDSEKVEYFVRKSVLPPPMEE</sequence>
<keyword evidence="2" id="KW-0547">Nucleotide-binding</keyword>
<evidence type="ECO:0000256" key="2">
    <source>
        <dbReference type="ARBA" id="ARBA00022741"/>
    </source>
</evidence>
<keyword evidence="3 7" id="KW-0418">Kinase</keyword>
<organism evidence="7 8">
    <name type="scientific">Sorangium cellulosum</name>
    <name type="common">Polyangium cellulosum</name>
    <dbReference type="NCBI Taxonomy" id="56"/>
    <lineage>
        <taxon>Bacteria</taxon>
        <taxon>Pseudomonadati</taxon>
        <taxon>Myxococcota</taxon>
        <taxon>Polyangia</taxon>
        <taxon>Polyangiales</taxon>
        <taxon>Polyangiaceae</taxon>
        <taxon>Sorangium</taxon>
    </lineage>
</organism>
<proteinExistence type="predicted"/>
<dbReference type="SUPFAM" id="SSF56112">
    <property type="entry name" value="Protein kinase-like (PK-like)"/>
    <property type="match status" value="1"/>
</dbReference>
<dbReference type="PANTHER" id="PTHR43289">
    <property type="entry name" value="MITOGEN-ACTIVATED PROTEIN KINASE KINASE KINASE 20-RELATED"/>
    <property type="match status" value="1"/>
</dbReference>
<keyword evidence="1 7" id="KW-0808">Transferase</keyword>